<protein>
    <submittedName>
        <fullName evidence="1">Uncharacterized protein</fullName>
    </submittedName>
</protein>
<organism evidence="1 2">
    <name type="scientific">Russula earlei</name>
    <dbReference type="NCBI Taxonomy" id="71964"/>
    <lineage>
        <taxon>Eukaryota</taxon>
        <taxon>Fungi</taxon>
        <taxon>Dikarya</taxon>
        <taxon>Basidiomycota</taxon>
        <taxon>Agaricomycotina</taxon>
        <taxon>Agaricomycetes</taxon>
        <taxon>Russulales</taxon>
        <taxon>Russulaceae</taxon>
        <taxon>Russula</taxon>
    </lineage>
</organism>
<evidence type="ECO:0000313" key="2">
    <source>
        <dbReference type="Proteomes" id="UP001207468"/>
    </source>
</evidence>
<sequence length="84" mass="9247">MIAFRVWTAFDALMFGVAGLPWKRQHEITTARQPSRIRATHHRSVLRSNCGVLSMQPVGGINQSVTAFSAFACGTVLCTLNLRS</sequence>
<dbReference type="Proteomes" id="UP001207468">
    <property type="component" value="Unassembled WGS sequence"/>
</dbReference>
<comment type="caution">
    <text evidence="1">The sequence shown here is derived from an EMBL/GenBank/DDBJ whole genome shotgun (WGS) entry which is preliminary data.</text>
</comment>
<gene>
    <name evidence="1" type="ORF">F5148DRAFT_1217214</name>
</gene>
<keyword evidence="2" id="KW-1185">Reference proteome</keyword>
<name>A0ACC0U2Z3_9AGAM</name>
<dbReference type="EMBL" id="JAGFNK010000190">
    <property type="protein sequence ID" value="KAI9460273.1"/>
    <property type="molecule type" value="Genomic_DNA"/>
</dbReference>
<evidence type="ECO:0000313" key="1">
    <source>
        <dbReference type="EMBL" id="KAI9460273.1"/>
    </source>
</evidence>
<reference evidence="1" key="1">
    <citation type="submission" date="2021-03" db="EMBL/GenBank/DDBJ databases">
        <title>Evolutionary priming and transition to the ectomycorrhizal habit in an iconic lineage of mushroom-forming fungi: is preadaptation a requirement?</title>
        <authorList>
            <consortium name="DOE Joint Genome Institute"/>
            <person name="Looney B.P."/>
            <person name="Miyauchi S."/>
            <person name="Morin E."/>
            <person name="Drula E."/>
            <person name="Courty P.E."/>
            <person name="Chicoki N."/>
            <person name="Fauchery L."/>
            <person name="Kohler A."/>
            <person name="Kuo A."/>
            <person name="LaButti K."/>
            <person name="Pangilinan J."/>
            <person name="Lipzen A."/>
            <person name="Riley R."/>
            <person name="Andreopoulos W."/>
            <person name="He G."/>
            <person name="Johnson J."/>
            <person name="Barry K.W."/>
            <person name="Grigoriev I.V."/>
            <person name="Nagy L."/>
            <person name="Hibbett D."/>
            <person name="Henrissat B."/>
            <person name="Matheny P.B."/>
            <person name="Labbe J."/>
            <person name="Martin A.F."/>
        </authorList>
    </citation>
    <scope>NUCLEOTIDE SEQUENCE</scope>
    <source>
        <strain evidence="1">BPL698</strain>
    </source>
</reference>
<accession>A0ACC0U2Z3</accession>
<proteinExistence type="predicted"/>